<comment type="caution">
    <text evidence="2">The sequence shown here is derived from an EMBL/GenBank/DDBJ whole genome shotgun (WGS) entry which is preliminary data.</text>
</comment>
<gene>
    <name evidence="2" type="ORF">B0A54_03830</name>
</gene>
<proteinExistence type="predicted"/>
<evidence type="ECO:0000256" key="1">
    <source>
        <dbReference type="SAM" id="MobiDB-lite"/>
    </source>
</evidence>
<protein>
    <submittedName>
        <fullName evidence="2">Uncharacterized protein</fullName>
    </submittedName>
</protein>
<organism evidence="2 3">
    <name type="scientific">Friedmanniomyces endolithicus</name>
    <dbReference type="NCBI Taxonomy" id="329885"/>
    <lineage>
        <taxon>Eukaryota</taxon>
        <taxon>Fungi</taxon>
        <taxon>Dikarya</taxon>
        <taxon>Ascomycota</taxon>
        <taxon>Pezizomycotina</taxon>
        <taxon>Dothideomycetes</taxon>
        <taxon>Dothideomycetidae</taxon>
        <taxon>Mycosphaerellales</taxon>
        <taxon>Teratosphaeriaceae</taxon>
        <taxon>Friedmanniomyces</taxon>
    </lineage>
</organism>
<evidence type="ECO:0000313" key="3">
    <source>
        <dbReference type="Proteomes" id="UP000310066"/>
    </source>
</evidence>
<sequence>MLILITRAERKAAEEAASAAVLAAAQVAQAQDSKAEASTTALGASETPASVVANDTHLRSAAKSTSLVTAFASKKRGTKRRRSLSPVPSSLLFGQLVAQYPESDVRFTPLLAKPHTTPSDAATPQTSRAETYLFAAPLLHRISLPPHTTTSILPPGTGAQVRAEGLKVPHSEGYELGGSKRQMWARKRAEKTGKGTEE</sequence>
<accession>A0A4U0VD34</accession>
<evidence type="ECO:0000313" key="2">
    <source>
        <dbReference type="EMBL" id="TKA46874.1"/>
    </source>
</evidence>
<name>A0A4U0VD34_9PEZI</name>
<dbReference type="AlphaFoldDB" id="A0A4U0VD34"/>
<reference evidence="2 3" key="1">
    <citation type="submission" date="2017-03" db="EMBL/GenBank/DDBJ databases">
        <title>Genomes of endolithic fungi from Antarctica.</title>
        <authorList>
            <person name="Coleine C."/>
            <person name="Masonjones S."/>
            <person name="Stajich J.E."/>
        </authorList>
    </citation>
    <scope>NUCLEOTIDE SEQUENCE [LARGE SCALE GENOMIC DNA]</scope>
    <source>
        <strain evidence="2 3">CCFEE 5311</strain>
    </source>
</reference>
<dbReference type="EMBL" id="NAJP01000007">
    <property type="protein sequence ID" value="TKA46874.1"/>
    <property type="molecule type" value="Genomic_DNA"/>
</dbReference>
<dbReference type="OrthoDB" id="10390081at2759"/>
<dbReference type="Proteomes" id="UP000310066">
    <property type="component" value="Unassembled WGS sequence"/>
</dbReference>
<feature type="region of interest" description="Disordered" evidence="1">
    <location>
        <begin position="170"/>
        <end position="198"/>
    </location>
</feature>